<accession>A0A8S1MCE0</accession>
<keyword evidence="2" id="KW-1185">Reference proteome</keyword>
<sequence>MIYYLDGIYSLTKFLLPILVQIRMDNQTIQQNLKLLKIEISKISKEIQKPQKYKLEIIYQEQTNQRSKYELILFQQLRIYIICILNQAKILIKFRKQYNFLIMIFNLQFYQSFNYIGRS</sequence>
<dbReference type="EMBL" id="CAJJDM010000054">
    <property type="protein sequence ID" value="CAD8075353.1"/>
    <property type="molecule type" value="Genomic_DNA"/>
</dbReference>
<proteinExistence type="predicted"/>
<dbReference type="Proteomes" id="UP000688137">
    <property type="component" value="Unassembled WGS sequence"/>
</dbReference>
<gene>
    <name evidence="1" type="ORF">PPRIM_AZ9-3.1.T0540162</name>
</gene>
<dbReference type="AlphaFoldDB" id="A0A8S1MCE0"/>
<reference evidence="1" key="1">
    <citation type="submission" date="2021-01" db="EMBL/GenBank/DDBJ databases">
        <authorList>
            <consortium name="Genoscope - CEA"/>
            <person name="William W."/>
        </authorList>
    </citation>
    <scope>NUCLEOTIDE SEQUENCE</scope>
</reference>
<name>A0A8S1MCE0_PARPR</name>
<protein>
    <submittedName>
        <fullName evidence="1">Uncharacterized protein</fullName>
    </submittedName>
</protein>
<organism evidence="1 2">
    <name type="scientific">Paramecium primaurelia</name>
    <dbReference type="NCBI Taxonomy" id="5886"/>
    <lineage>
        <taxon>Eukaryota</taxon>
        <taxon>Sar</taxon>
        <taxon>Alveolata</taxon>
        <taxon>Ciliophora</taxon>
        <taxon>Intramacronucleata</taxon>
        <taxon>Oligohymenophorea</taxon>
        <taxon>Peniculida</taxon>
        <taxon>Parameciidae</taxon>
        <taxon>Paramecium</taxon>
    </lineage>
</organism>
<evidence type="ECO:0000313" key="1">
    <source>
        <dbReference type="EMBL" id="CAD8075353.1"/>
    </source>
</evidence>
<evidence type="ECO:0000313" key="2">
    <source>
        <dbReference type="Proteomes" id="UP000688137"/>
    </source>
</evidence>
<comment type="caution">
    <text evidence="1">The sequence shown here is derived from an EMBL/GenBank/DDBJ whole genome shotgun (WGS) entry which is preliminary data.</text>
</comment>